<dbReference type="Pfam" id="PF13808">
    <property type="entry name" value="DDE_Tnp_1_assoc"/>
    <property type="match status" value="1"/>
</dbReference>
<proteinExistence type="predicted"/>
<evidence type="ECO:0000313" key="3">
    <source>
        <dbReference type="Proteomes" id="UP000322699"/>
    </source>
</evidence>
<evidence type="ECO:0000259" key="1">
    <source>
        <dbReference type="Pfam" id="PF13808"/>
    </source>
</evidence>
<dbReference type="Proteomes" id="UP000322699">
    <property type="component" value="Unassembled WGS sequence"/>
</dbReference>
<gene>
    <name evidence="2" type="ORF">LF1_23610</name>
</gene>
<reference evidence="2 3" key="1">
    <citation type="submission" date="2019-08" db="EMBL/GenBank/DDBJ databases">
        <title>Deep-cultivation of Planctomycetes and their phenomic and genomic characterization uncovers novel biology.</title>
        <authorList>
            <person name="Wiegand S."/>
            <person name="Jogler M."/>
            <person name="Boedeker C."/>
            <person name="Pinto D."/>
            <person name="Vollmers J."/>
            <person name="Rivas-Marin E."/>
            <person name="Kohn T."/>
            <person name="Peeters S.H."/>
            <person name="Heuer A."/>
            <person name="Rast P."/>
            <person name="Oberbeckmann S."/>
            <person name="Bunk B."/>
            <person name="Jeske O."/>
            <person name="Meyerdierks A."/>
            <person name="Storesund J.E."/>
            <person name="Kallscheuer N."/>
            <person name="Luecker S."/>
            <person name="Lage O.M."/>
            <person name="Pohl T."/>
            <person name="Merkel B.J."/>
            <person name="Hornburger P."/>
            <person name="Mueller R.-W."/>
            <person name="Bruemmer F."/>
            <person name="Labrenz M."/>
            <person name="Spormann A.M."/>
            <person name="Op Den Camp H."/>
            <person name="Overmann J."/>
            <person name="Amann R."/>
            <person name="Jetten M.S.M."/>
            <person name="Mascher T."/>
            <person name="Medema M.H."/>
            <person name="Devos D.P."/>
            <person name="Kaster A.-K."/>
            <person name="Ovreas L."/>
            <person name="Rohde M."/>
            <person name="Galperin M.Y."/>
            <person name="Jogler C."/>
        </authorList>
    </citation>
    <scope>NUCLEOTIDE SEQUENCE [LARGE SCALE GENOMIC DNA]</scope>
    <source>
        <strain evidence="2 3">LF1</strain>
    </source>
</reference>
<sequence>MVSAVITGADGPSEIEDFGIEREDWFSQFVDLPSGVPSHDTIGRILSIIKPVQSQEALLVWLSELRQSCQSDGPLVVPIDRKKARGSYTKSDALHIASAWATDNGLTLGQVAVGSKSNEITAVPQRVDMLELEGTIVTLGAMACRKKIAKQITDGGGNCTFAVKDNHPKLAAAIEAAFMDAYQVGLVESGFRSKMIRGKGHGRIEVRDYCVAAIPDSLKALAKDWPGLKSIGQAINSTKVVTKKPAKSATTSIVTLRNLVSLQTQSERTGGLKACIGFRTLFLAKMPAAFAQATPPRA</sequence>
<dbReference type="NCBIfam" id="NF033564">
    <property type="entry name" value="transpos_ISAs1"/>
    <property type="match status" value="1"/>
</dbReference>
<name>A0A5B1CKH1_9BACT</name>
<keyword evidence="3" id="KW-1185">Reference proteome</keyword>
<dbReference type="InterPro" id="IPR032806">
    <property type="entry name" value="YbfD_N"/>
</dbReference>
<dbReference type="PANTHER" id="PTHR30298:SF0">
    <property type="entry name" value="PROTEIN YBFL-RELATED"/>
    <property type="match status" value="1"/>
</dbReference>
<evidence type="ECO:0000313" key="2">
    <source>
        <dbReference type="EMBL" id="KAA1259824.1"/>
    </source>
</evidence>
<dbReference type="AlphaFoldDB" id="A0A5B1CKH1"/>
<dbReference type="InterPro" id="IPR047647">
    <property type="entry name" value="ISAs1_transpos"/>
</dbReference>
<feature type="domain" description="H repeat-associated protein N-terminal" evidence="1">
    <location>
        <begin position="2"/>
        <end position="62"/>
    </location>
</feature>
<dbReference type="PANTHER" id="PTHR30298">
    <property type="entry name" value="H REPEAT-ASSOCIATED PREDICTED TRANSPOSASE"/>
    <property type="match status" value="1"/>
</dbReference>
<dbReference type="InterPro" id="IPR051698">
    <property type="entry name" value="Transposase_11-like"/>
</dbReference>
<accession>A0A5B1CKH1</accession>
<dbReference type="EMBL" id="VRLW01000001">
    <property type="protein sequence ID" value="KAA1259824.1"/>
    <property type="molecule type" value="Genomic_DNA"/>
</dbReference>
<protein>
    <recommendedName>
        <fullName evidence="1">H repeat-associated protein N-terminal domain-containing protein</fullName>
    </recommendedName>
</protein>
<organism evidence="2 3">
    <name type="scientific">Rubripirellula obstinata</name>
    <dbReference type="NCBI Taxonomy" id="406547"/>
    <lineage>
        <taxon>Bacteria</taxon>
        <taxon>Pseudomonadati</taxon>
        <taxon>Planctomycetota</taxon>
        <taxon>Planctomycetia</taxon>
        <taxon>Pirellulales</taxon>
        <taxon>Pirellulaceae</taxon>
        <taxon>Rubripirellula</taxon>
    </lineage>
</organism>
<comment type="caution">
    <text evidence="2">The sequence shown here is derived from an EMBL/GenBank/DDBJ whole genome shotgun (WGS) entry which is preliminary data.</text>
</comment>